<dbReference type="RefSeq" id="WP_135501409.1">
    <property type="nucleotide sequence ID" value="NZ_JACHHE010000006.1"/>
</dbReference>
<dbReference type="Proteomes" id="UP000525923">
    <property type="component" value="Unassembled WGS sequence"/>
</dbReference>
<dbReference type="PANTHER" id="PTHR34070">
    <property type="entry name" value="ARMADILLO-TYPE FOLD"/>
    <property type="match status" value="1"/>
</dbReference>
<reference evidence="1 2" key="1">
    <citation type="submission" date="2020-08" db="EMBL/GenBank/DDBJ databases">
        <title>Genomic Encyclopedia of Type Strains, Phase IV (KMG-IV): sequencing the most valuable type-strain genomes for metagenomic binning, comparative biology and taxonomic classification.</title>
        <authorList>
            <person name="Goeker M."/>
        </authorList>
    </citation>
    <scope>NUCLEOTIDE SEQUENCE [LARGE SCALE GENOMIC DNA]</scope>
    <source>
        <strain evidence="1 2">DSM 15895</strain>
    </source>
</reference>
<dbReference type="OrthoDB" id="9775346at2"/>
<dbReference type="AlphaFoldDB" id="A0A7W8FUA4"/>
<keyword evidence="2" id="KW-1185">Reference proteome</keyword>
<dbReference type="Gene3D" id="1.25.40.290">
    <property type="entry name" value="ARM repeat domains"/>
    <property type="match status" value="1"/>
</dbReference>
<dbReference type="EMBL" id="JACHHE010000006">
    <property type="protein sequence ID" value="MBB5180911.1"/>
    <property type="molecule type" value="Genomic_DNA"/>
</dbReference>
<name>A0A7W8FUA4_9BACL</name>
<dbReference type="CDD" id="cd07064">
    <property type="entry name" value="AlkD_like_1"/>
    <property type="match status" value="1"/>
</dbReference>
<protein>
    <submittedName>
        <fullName evidence="1">3-methyladenine DNA glycosylase AlkD</fullName>
    </submittedName>
</protein>
<dbReference type="Gene3D" id="1.20.1660.10">
    <property type="entry name" value="Hypothetical protein (EF3068)"/>
    <property type="match status" value="1"/>
</dbReference>
<comment type="caution">
    <text evidence="1">The sequence shown here is derived from an EMBL/GenBank/DDBJ whole genome shotgun (WGS) entry which is preliminary data.</text>
</comment>
<gene>
    <name evidence="1" type="ORF">HNQ44_002356</name>
</gene>
<dbReference type="Pfam" id="PF08713">
    <property type="entry name" value="DNA_alkylation"/>
    <property type="match status" value="1"/>
</dbReference>
<proteinExistence type="predicted"/>
<dbReference type="SUPFAM" id="SSF48371">
    <property type="entry name" value="ARM repeat"/>
    <property type="match status" value="1"/>
</dbReference>
<accession>A0A7W8FUA4</accession>
<dbReference type="InterPro" id="IPR014825">
    <property type="entry name" value="DNA_alkylation"/>
</dbReference>
<evidence type="ECO:0000313" key="2">
    <source>
        <dbReference type="Proteomes" id="UP000525923"/>
    </source>
</evidence>
<evidence type="ECO:0000313" key="1">
    <source>
        <dbReference type="EMBL" id="MBB5180911.1"/>
    </source>
</evidence>
<dbReference type="InterPro" id="IPR016024">
    <property type="entry name" value="ARM-type_fold"/>
</dbReference>
<organism evidence="1 2">
    <name type="scientific">Planococcus koreensis</name>
    <dbReference type="NCBI Taxonomy" id="112331"/>
    <lineage>
        <taxon>Bacteria</taxon>
        <taxon>Bacillati</taxon>
        <taxon>Bacillota</taxon>
        <taxon>Bacilli</taxon>
        <taxon>Bacillales</taxon>
        <taxon>Caryophanaceae</taxon>
        <taxon>Planococcus</taxon>
    </lineage>
</organism>
<sequence length="225" mass="26101">MKTEWDHNKLIEKFEAHRDESLALPMAAYMRNQFPFLGIKTPLRKALLKEQFSECRLPEPDCLAQEVWTLYKLPEREYQYAAIALLDKMKSHLSVHDLPFLRELVESKSWWDSVDSIAPRIVGHVVLHERNAGTAAIFDWSSADNMWTNRAAILHQLKFKQATDTEVLSRIVLQHAASPEFFLQKSIGWALREYAKTDPEWVRDFVAASALQPLSKREALKNIKK</sequence>
<dbReference type="PANTHER" id="PTHR34070:SF1">
    <property type="entry name" value="DNA ALKYLATION REPAIR PROTEIN"/>
    <property type="match status" value="1"/>
</dbReference>